<proteinExistence type="predicted"/>
<feature type="compositionally biased region" description="Low complexity" evidence="1">
    <location>
        <begin position="74"/>
        <end position="83"/>
    </location>
</feature>
<name>A0A917SNT4_9ACTN</name>
<gene>
    <name evidence="2" type="ORF">GCM10011594_05100</name>
</gene>
<dbReference type="Proteomes" id="UP000655208">
    <property type="component" value="Unassembled WGS sequence"/>
</dbReference>
<feature type="region of interest" description="Disordered" evidence="1">
    <location>
        <begin position="38"/>
        <end position="125"/>
    </location>
</feature>
<protein>
    <submittedName>
        <fullName evidence="2">Uncharacterized protein</fullName>
    </submittedName>
</protein>
<comment type="caution">
    <text evidence="2">The sequence shown here is derived from an EMBL/GenBank/DDBJ whole genome shotgun (WGS) entry which is preliminary data.</text>
</comment>
<evidence type="ECO:0000313" key="2">
    <source>
        <dbReference type="EMBL" id="GGL88438.1"/>
    </source>
</evidence>
<evidence type="ECO:0000313" key="3">
    <source>
        <dbReference type="Proteomes" id="UP000655208"/>
    </source>
</evidence>
<accession>A0A917SNT4</accession>
<keyword evidence="3" id="KW-1185">Reference proteome</keyword>
<reference evidence="2" key="1">
    <citation type="journal article" date="2014" name="Int. J. Syst. Evol. Microbiol.">
        <title>Complete genome sequence of Corynebacterium casei LMG S-19264T (=DSM 44701T), isolated from a smear-ripened cheese.</title>
        <authorList>
            <consortium name="US DOE Joint Genome Institute (JGI-PGF)"/>
            <person name="Walter F."/>
            <person name="Albersmeier A."/>
            <person name="Kalinowski J."/>
            <person name="Ruckert C."/>
        </authorList>
    </citation>
    <scope>NUCLEOTIDE SEQUENCE</scope>
    <source>
        <strain evidence="2">CGMCC 4.7308</strain>
    </source>
</reference>
<dbReference type="AlphaFoldDB" id="A0A917SNT4"/>
<organism evidence="2 3">
    <name type="scientific">Nakamurella endophytica</name>
    <dbReference type="NCBI Taxonomy" id="1748367"/>
    <lineage>
        <taxon>Bacteria</taxon>
        <taxon>Bacillati</taxon>
        <taxon>Actinomycetota</taxon>
        <taxon>Actinomycetes</taxon>
        <taxon>Nakamurellales</taxon>
        <taxon>Nakamurellaceae</taxon>
        <taxon>Nakamurella</taxon>
    </lineage>
</organism>
<dbReference type="EMBL" id="BMNA01000001">
    <property type="protein sequence ID" value="GGL88438.1"/>
    <property type="molecule type" value="Genomic_DNA"/>
</dbReference>
<feature type="region of interest" description="Disordered" evidence="1">
    <location>
        <begin position="1"/>
        <end position="20"/>
    </location>
</feature>
<feature type="compositionally biased region" description="Low complexity" evidence="1">
    <location>
        <begin position="46"/>
        <end position="67"/>
    </location>
</feature>
<evidence type="ECO:0000256" key="1">
    <source>
        <dbReference type="SAM" id="MobiDB-lite"/>
    </source>
</evidence>
<sequence length="125" mass="11619">MDALAAEIATVPPTATTAATPTAVKVLAVADIRRRPVAEVAGSVQPAGAPAPGHASGGTDPPAAPGAPAGGSDPGTAAPPTAGATGGRGGTPQTGPGSSGAAVDRSSGEWSDMCRTLSVGRTVGG</sequence>
<reference evidence="2" key="2">
    <citation type="submission" date="2020-09" db="EMBL/GenBank/DDBJ databases">
        <authorList>
            <person name="Sun Q."/>
            <person name="Zhou Y."/>
        </authorList>
    </citation>
    <scope>NUCLEOTIDE SEQUENCE</scope>
    <source>
        <strain evidence="2">CGMCC 4.7308</strain>
    </source>
</reference>